<protein>
    <submittedName>
        <fullName evidence="1">Uncharacterized protein</fullName>
    </submittedName>
</protein>
<name>A0A0S4RC64_CAMHY</name>
<accession>A0A0S4RC64</accession>
<evidence type="ECO:0000313" key="3">
    <source>
        <dbReference type="Proteomes" id="UP000052237"/>
    </source>
</evidence>
<dbReference type="Proteomes" id="UP000052237">
    <property type="component" value="Unassembled WGS sequence"/>
</dbReference>
<dbReference type="EMBL" id="FAVB01000001">
    <property type="protein sequence ID" value="CUU71466.1"/>
    <property type="molecule type" value="Genomic_DNA"/>
</dbReference>
<evidence type="ECO:0000313" key="1">
    <source>
        <dbReference type="EMBL" id="CUU71466.1"/>
    </source>
</evidence>
<evidence type="ECO:0000313" key="2">
    <source>
        <dbReference type="EMBL" id="CUU78048.1"/>
    </source>
</evidence>
<keyword evidence="3" id="KW-1185">Reference proteome</keyword>
<proteinExistence type="predicted"/>
<comment type="caution">
    <text evidence="1">The sequence shown here is derived from an EMBL/GenBank/DDBJ whole genome shotgun (WGS) entry which is preliminary data.</text>
</comment>
<sequence>MIIQQQYSISYEVTKGFVKATSSGSMKNDSGEVIEYGPSVRIFATNIYQATTENEKTGFANSYDRQLCFKINCETDTKAGQIANLIQTSLISNSPIYINGDIPIRKNDGSFEVSVIEIKGLDKELEKLKEVKK</sequence>
<dbReference type="EMBL" id="FAUW01000002">
    <property type="protein sequence ID" value="CUU78048.1"/>
    <property type="molecule type" value="Genomic_DNA"/>
</dbReference>
<gene>
    <name evidence="1" type="ORF">ERS686654_00341</name>
    <name evidence="2" type="ORF">ERS739220_00927</name>
</gene>
<dbReference type="Proteomes" id="UP000052257">
    <property type="component" value="Unassembled WGS sequence"/>
</dbReference>
<dbReference type="RefSeq" id="WP_059427033.1">
    <property type="nucleotide sequence ID" value="NZ_FAUT01000001.1"/>
</dbReference>
<dbReference type="GeneID" id="29474695"/>
<dbReference type="AlphaFoldDB" id="A0A0S4RC64"/>
<accession>A0A9W5AP71</accession>
<reference evidence="3 4" key="1">
    <citation type="submission" date="2015-11" db="EMBL/GenBank/DDBJ databases">
        <authorList>
            <consortium name="Pathogen Informatics"/>
        </authorList>
    </citation>
    <scope>NUCLEOTIDE SEQUENCE [LARGE SCALE GENOMIC DNA]</scope>
    <source>
        <strain evidence="1 3">006A-0059</strain>
        <strain evidence="2 4">006A-0191</strain>
    </source>
</reference>
<evidence type="ECO:0000313" key="4">
    <source>
        <dbReference type="Proteomes" id="UP000052257"/>
    </source>
</evidence>
<organism evidence="1 3">
    <name type="scientific">Campylobacter hyointestinalis subsp. hyointestinalis</name>
    <dbReference type="NCBI Taxonomy" id="91352"/>
    <lineage>
        <taxon>Bacteria</taxon>
        <taxon>Pseudomonadati</taxon>
        <taxon>Campylobacterota</taxon>
        <taxon>Epsilonproteobacteria</taxon>
        <taxon>Campylobacterales</taxon>
        <taxon>Campylobacteraceae</taxon>
        <taxon>Campylobacter</taxon>
    </lineage>
</organism>